<dbReference type="Gene3D" id="3.40.50.2000">
    <property type="entry name" value="Glycogen Phosphorylase B"/>
    <property type="match status" value="1"/>
</dbReference>
<dbReference type="PANTHER" id="PTHR12526:SF510">
    <property type="entry name" value="D-INOSITOL 3-PHOSPHATE GLYCOSYLTRANSFERASE"/>
    <property type="match status" value="1"/>
</dbReference>
<organism evidence="3 4">
    <name type="scientific">Cryobacterium ruanii</name>
    <dbReference type="NCBI Taxonomy" id="1259197"/>
    <lineage>
        <taxon>Bacteria</taxon>
        <taxon>Bacillati</taxon>
        <taxon>Actinomycetota</taxon>
        <taxon>Actinomycetes</taxon>
        <taxon>Micrococcales</taxon>
        <taxon>Microbacteriaceae</taxon>
        <taxon>Cryobacterium</taxon>
    </lineage>
</organism>
<evidence type="ECO:0000256" key="1">
    <source>
        <dbReference type="ARBA" id="ARBA00022676"/>
    </source>
</evidence>
<dbReference type="Proteomes" id="UP000298154">
    <property type="component" value="Unassembled WGS sequence"/>
</dbReference>
<dbReference type="RefSeq" id="WP_134555314.1">
    <property type="nucleotide sequence ID" value="NZ_SOHK01000009.1"/>
</dbReference>
<reference evidence="3 4" key="1">
    <citation type="submission" date="2019-03" db="EMBL/GenBank/DDBJ databases">
        <title>Genomics of glacier-inhabiting Cryobacterium strains.</title>
        <authorList>
            <person name="Liu Q."/>
            <person name="Xin Y.-H."/>
        </authorList>
    </citation>
    <scope>NUCLEOTIDE SEQUENCE [LARGE SCALE GENOMIC DNA]</scope>
    <source>
        <strain evidence="3 4">Sr36</strain>
    </source>
</reference>
<gene>
    <name evidence="3" type="ORF">E3T47_06390</name>
</gene>
<evidence type="ECO:0000256" key="2">
    <source>
        <dbReference type="ARBA" id="ARBA00022679"/>
    </source>
</evidence>
<comment type="caution">
    <text evidence="3">The sequence shown here is derived from an EMBL/GenBank/DDBJ whole genome shotgun (WGS) entry which is preliminary data.</text>
</comment>
<keyword evidence="2 3" id="KW-0808">Transferase</keyword>
<evidence type="ECO:0000313" key="4">
    <source>
        <dbReference type="Proteomes" id="UP000298154"/>
    </source>
</evidence>
<dbReference type="OrthoDB" id="9771846at2"/>
<evidence type="ECO:0000313" key="3">
    <source>
        <dbReference type="EMBL" id="TFD66796.1"/>
    </source>
</evidence>
<dbReference type="SUPFAM" id="SSF53756">
    <property type="entry name" value="UDP-Glycosyltransferase/glycogen phosphorylase"/>
    <property type="match status" value="1"/>
</dbReference>
<sequence length="374" mass="40826">MTTGAIVFIAGTRWDSVAGTDRRLMTALGIVFPVLWVDPPFSVLTRRRGGGTEHNREGMSLVSPGVTRLQTRTWPGASRPGIRRATTVILERHIRLVVRKLRLEVTAVIVASPRQRFPRRIGGTRLLYVTDDWPSGATLMGLSADRIESDLERNIHDAHVTAAVSPDLASRLADTYAVTVEVLANGCDPTSYESHGSVRTPVAGLIGQLNERLDPEILEAVRAGGTEIIVVGPRAERTAVTRAFLDRFLGASGVTWHGEVPQAELPALLARMGVGLTPYTDTVFNRASFPLKTLEYLAAGLPVVSTDLPAVRWLDTDLIEVGMDPADFAHRVRSMLSQPENVAETARRIAFARQHSWNARARQLLDLLVSGARA</sequence>
<keyword evidence="4" id="KW-1185">Reference proteome</keyword>
<dbReference type="EMBL" id="SOHK01000009">
    <property type="protein sequence ID" value="TFD66796.1"/>
    <property type="molecule type" value="Genomic_DNA"/>
</dbReference>
<proteinExistence type="predicted"/>
<dbReference type="PANTHER" id="PTHR12526">
    <property type="entry name" value="GLYCOSYLTRANSFERASE"/>
    <property type="match status" value="1"/>
</dbReference>
<dbReference type="Pfam" id="PF13692">
    <property type="entry name" value="Glyco_trans_1_4"/>
    <property type="match status" value="1"/>
</dbReference>
<name>A0A4R9APG9_9MICO</name>
<keyword evidence="1" id="KW-0328">Glycosyltransferase</keyword>
<dbReference type="AlphaFoldDB" id="A0A4R9APG9"/>
<dbReference type="GO" id="GO:0016757">
    <property type="term" value="F:glycosyltransferase activity"/>
    <property type="evidence" value="ECO:0007669"/>
    <property type="project" value="UniProtKB-KW"/>
</dbReference>
<accession>A0A4R9APG9</accession>
<protein>
    <submittedName>
        <fullName evidence="3">Glycosyltransferase</fullName>
    </submittedName>
</protein>